<feature type="region of interest" description="Disordered" evidence="5">
    <location>
        <begin position="73"/>
        <end position="126"/>
    </location>
</feature>
<feature type="compositionally biased region" description="Gly residues" evidence="5">
    <location>
        <begin position="76"/>
        <end position="114"/>
    </location>
</feature>
<dbReference type="PANTHER" id="PTHR12399:SF0">
    <property type="entry name" value="EUKARYOTIC TRANSLATION INITIATION FACTOR 3 SUBUNIT D"/>
    <property type="match status" value="1"/>
</dbReference>
<keyword evidence="2 6" id="KW-0396">Initiation factor</keyword>
<dbReference type="PANTHER" id="PTHR12399">
    <property type="entry name" value="EUKARYOTIC TRANSLATION INITIATION FACTOR 3 SUBUNIT 7"/>
    <property type="match status" value="1"/>
</dbReference>
<sequence>MTFVLPELHSSTPSTWGPPPGEDELAGMRVSLIDKSDFKWCGIEDWTAKTTLRQKTTAVDNNRAAVFVQKKMGRGNTRGGRGGARGGSRGAANGGRGGVYAGRGGNASRGGRGGRGGRKSNRKPRARLEDILYSAASMRKKDESSVIGNFDQDDLSKMTAFTIPASSDIKVCGLPRQYNDKVEQTRTSASKPLLETPGENPTNFSRVSAQEDPELREIIKSIEGTCPLVITTDEVLSTLMASSRSVHSWHIQFFRFRRFVFINKPEHGRIEEEWVAENNTEDGPTESDPQVEDRITSMARESTAASRYFRRQSQLKSVAKGFQTSKNPFEKTTSMFKYRRYNIGEKAEKYVLLVRSEIDAVQNDQQLRIFGLLEHLPSQKDKLWTRALDTSRATVLVNEVKVNKFKFTRWIAQSVLAGANLMKIGFISRILEPRSITKKKGDSDQVTTELKSVPRIYPVKKDESVVKVKKDDSASKKDDDASAADNHIHAVVGVETTEPIHFATQTGVSIANLWAIANLYITKFIAYSNDQLGYVVNADGEMTKTDSSAPKPLTAFLMKHVNERRLEMFEQDEDEDDEEDEEEEDEEEEDEEGSDEEEGDE</sequence>
<keyword evidence="4" id="KW-0648">Protein biosynthesis</keyword>
<name>A0A0S4IWX5_BODSA</name>
<dbReference type="OMA" id="FMDKRDN"/>
<accession>A0A0S4IWX5</accession>
<feature type="compositionally biased region" description="Basic residues" evidence="5">
    <location>
        <begin position="115"/>
        <end position="125"/>
    </location>
</feature>
<evidence type="ECO:0000313" key="6">
    <source>
        <dbReference type="EMBL" id="CUF83293.1"/>
    </source>
</evidence>
<dbReference type="EMBL" id="CYKH01000420">
    <property type="protein sequence ID" value="CUF83293.1"/>
    <property type="molecule type" value="Genomic_DNA"/>
</dbReference>
<dbReference type="GO" id="GO:0003743">
    <property type="term" value="F:translation initiation factor activity"/>
    <property type="evidence" value="ECO:0007669"/>
    <property type="project" value="UniProtKB-KW"/>
</dbReference>
<evidence type="ECO:0000256" key="1">
    <source>
        <dbReference type="ARBA" id="ARBA00022490"/>
    </source>
</evidence>
<dbReference type="OrthoDB" id="16538at2759"/>
<dbReference type="Pfam" id="PF05091">
    <property type="entry name" value="eIF-3_zeta"/>
    <property type="match status" value="1"/>
</dbReference>
<dbReference type="GO" id="GO:0005852">
    <property type="term" value="C:eukaryotic translation initiation factor 3 complex"/>
    <property type="evidence" value="ECO:0007669"/>
    <property type="project" value="InterPro"/>
</dbReference>
<feature type="compositionally biased region" description="Acidic residues" evidence="5">
    <location>
        <begin position="569"/>
        <end position="601"/>
    </location>
</feature>
<keyword evidence="1" id="KW-0963">Cytoplasm</keyword>
<feature type="region of interest" description="Disordered" evidence="5">
    <location>
        <begin position="564"/>
        <end position="601"/>
    </location>
</feature>
<feature type="region of interest" description="Disordered" evidence="5">
    <location>
        <begin position="1"/>
        <end position="23"/>
    </location>
</feature>
<dbReference type="AlphaFoldDB" id="A0A0S4IWX5"/>
<keyword evidence="3" id="KW-0694">RNA-binding</keyword>
<evidence type="ECO:0000256" key="5">
    <source>
        <dbReference type="SAM" id="MobiDB-lite"/>
    </source>
</evidence>
<evidence type="ECO:0000256" key="3">
    <source>
        <dbReference type="ARBA" id="ARBA00022884"/>
    </source>
</evidence>
<evidence type="ECO:0000256" key="2">
    <source>
        <dbReference type="ARBA" id="ARBA00022540"/>
    </source>
</evidence>
<dbReference type="GO" id="GO:0003723">
    <property type="term" value="F:RNA binding"/>
    <property type="evidence" value="ECO:0007669"/>
    <property type="project" value="UniProtKB-KW"/>
</dbReference>
<dbReference type="InterPro" id="IPR007783">
    <property type="entry name" value="eIF3d"/>
</dbReference>
<dbReference type="Proteomes" id="UP000051952">
    <property type="component" value="Unassembled WGS sequence"/>
</dbReference>
<evidence type="ECO:0000313" key="7">
    <source>
        <dbReference type="Proteomes" id="UP000051952"/>
    </source>
</evidence>
<evidence type="ECO:0000256" key="4">
    <source>
        <dbReference type="ARBA" id="ARBA00022917"/>
    </source>
</evidence>
<dbReference type="VEuPathDB" id="TriTrypDB:BSAL_66110"/>
<reference evidence="7" key="1">
    <citation type="submission" date="2015-09" db="EMBL/GenBank/DDBJ databases">
        <authorList>
            <consortium name="Pathogen Informatics"/>
        </authorList>
    </citation>
    <scope>NUCLEOTIDE SEQUENCE [LARGE SCALE GENOMIC DNA]</scope>
    <source>
        <strain evidence="7">Lake Konstanz</strain>
    </source>
</reference>
<keyword evidence="7" id="KW-1185">Reference proteome</keyword>
<proteinExistence type="predicted"/>
<feature type="region of interest" description="Disordered" evidence="5">
    <location>
        <begin position="182"/>
        <end position="206"/>
    </location>
</feature>
<protein>
    <submittedName>
        <fullName evidence="6">Eukaryotic translation initiation factor 3 subunit 7, putative</fullName>
    </submittedName>
</protein>
<organism evidence="6 7">
    <name type="scientific">Bodo saltans</name>
    <name type="common">Flagellated protozoan</name>
    <dbReference type="NCBI Taxonomy" id="75058"/>
    <lineage>
        <taxon>Eukaryota</taxon>
        <taxon>Discoba</taxon>
        <taxon>Euglenozoa</taxon>
        <taxon>Kinetoplastea</taxon>
        <taxon>Metakinetoplastina</taxon>
        <taxon>Eubodonida</taxon>
        <taxon>Bodonidae</taxon>
        <taxon>Bodo</taxon>
    </lineage>
</organism>
<gene>
    <name evidence="6" type="ORF">BSAL_66110</name>
</gene>